<accession>A0A7C8Z5N6</accession>
<dbReference type="AlphaFoldDB" id="A0A7C8Z5N6"/>
<organism evidence="1">
    <name type="scientific">Opuntia streptacantha</name>
    <name type="common">Prickly pear cactus</name>
    <name type="synonym">Opuntia cardona</name>
    <dbReference type="NCBI Taxonomy" id="393608"/>
    <lineage>
        <taxon>Eukaryota</taxon>
        <taxon>Viridiplantae</taxon>
        <taxon>Streptophyta</taxon>
        <taxon>Embryophyta</taxon>
        <taxon>Tracheophyta</taxon>
        <taxon>Spermatophyta</taxon>
        <taxon>Magnoliopsida</taxon>
        <taxon>eudicotyledons</taxon>
        <taxon>Gunneridae</taxon>
        <taxon>Pentapetalae</taxon>
        <taxon>Caryophyllales</taxon>
        <taxon>Cactineae</taxon>
        <taxon>Cactaceae</taxon>
        <taxon>Opuntioideae</taxon>
        <taxon>Opuntia</taxon>
    </lineage>
</organism>
<dbReference type="EMBL" id="GISG01093400">
    <property type="protein sequence ID" value="MBA4635077.1"/>
    <property type="molecule type" value="Transcribed_RNA"/>
</dbReference>
<reference evidence="1" key="2">
    <citation type="submission" date="2020-07" db="EMBL/GenBank/DDBJ databases">
        <authorList>
            <person name="Vera ALvarez R."/>
            <person name="Arias-Moreno D.M."/>
            <person name="Jimenez-Jacinto V."/>
            <person name="Jimenez-Bremont J.F."/>
            <person name="Swaminathan K."/>
            <person name="Moose S.P."/>
            <person name="Guerrero-Gonzalez M.L."/>
            <person name="Marino-Ramirez L."/>
            <person name="Landsman D."/>
            <person name="Rodriguez-Kessler M."/>
            <person name="Delgado-Sanchez P."/>
        </authorList>
    </citation>
    <scope>NUCLEOTIDE SEQUENCE</scope>
    <source>
        <tissue evidence="1">Cladode</tissue>
    </source>
</reference>
<proteinExistence type="predicted"/>
<reference evidence="1" key="1">
    <citation type="journal article" date="2013" name="J. Plant Res.">
        <title>Effect of fungi and light on seed germination of three Opuntia species from semiarid lands of central Mexico.</title>
        <authorList>
            <person name="Delgado-Sanchez P."/>
            <person name="Jimenez-Bremont J.F."/>
            <person name="Guerrero-Gonzalez Mde L."/>
            <person name="Flores J."/>
        </authorList>
    </citation>
    <scope>NUCLEOTIDE SEQUENCE</scope>
    <source>
        <tissue evidence="1">Cladode</tissue>
    </source>
</reference>
<name>A0A7C8Z5N6_OPUST</name>
<sequence length="99" mass="10763">MQHLWLFFNGGIMVHCWWQYAVQSCLMVASVPCFRAYYDDSYQFISLSLLLPCFASWLPHGYLGGFVPGGTAVNGVAPSRGDSLFPVLLGAGSVGLQGL</sequence>
<dbReference type="EMBL" id="GISG01093401">
    <property type="protein sequence ID" value="MBA4635078.1"/>
    <property type="molecule type" value="Transcribed_RNA"/>
</dbReference>
<protein>
    <submittedName>
        <fullName evidence="1">Uncharacterized protein</fullName>
    </submittedName>
</protein>
<evidence type="ECO:0000313" key="1">
    <source>
        <dbReference type="EMBL" id="MBA4635078.1"/>
    </source>
</evidence>